<dbReference type="PANTHER" id="PTHR22642">
    <property type="entry name" value="IMIDAZOLONEPROPIONASE"/>
    <property type="match status" value="1"/>
</dbReference>
<dbReference type="InterPro" id="IPR011059">
    <property type="entry name" value="Metal-dep_hydrolase_composite"/>
</dbReference>
<evidence type="ECO:0000313" key="3">
    <source>
        <dbReference type="Proteomes" id="UP000031030"/>
    </source>
</evidence>
<dbReference type="GO" id="GO:0016810">
    <property type="term" value="F:hydrolase activity, acting on carbon-nitrogen (but not peptide) bonds"/>
    <property type="evidence" value="ECO:0007669"/>
    <property type="project" value="InterPro"/>
</dbReference>
<name>A0A0B1ZWB0_9MICO</name>
<dbReference type="InterPro" id="IPR032466">
    <property type="entry name" value="Metal_Hydrolase"/>
</dbReference>
<dbReference type="Gene3D" id="3.20.20.140">
    <property type="entry name" value="Metal-dependent hydrolases"/>
    <property type="match status" value="1"/>
</dbReference>
<dbReference type="EMBL" id="JTDK01000022">
    <property type="protein sequence ID" value="KHK95493.1"/>
    <property type="molecule type" value="Genomic_DNA"/>
</dbReference>
<comment type="caution">
    <text evidence="2">The sequence shown here is derived from an EMBL/GenBank/DDBJ whole genome shotgun (WGS) entry which is preliminary data.</text>
</comment>
<keyword evidence="3" id="KW-1185">Reference proteome</keyword>
<reference evidence="2 3" key="1">
    <citation type="submission" date="2014-11" db="EMBL/GenBank/DDBJ databases">
        <title>Genome sequence of Microbacterium mangrovi MUSC 115(T).</title>
        <authorList>
            <person name="Lee L.-H."/>
        </authorList>
    </citation>
    <scope>NUCLEOTIDE SEQUENCE [LARGE SCALE GENOMIC DNA]</scope>
    <source>
        <strain evidence="2 3">MUSC 115</strain>
    </source>
</reference>
<dbReference type="Gene3D" id="3.10.310.70">
    <property type="match status" value="1"/>
</dbReference>
<protein>
    <submittedName>
        <fullName evidence="2">Amidohydrolase</fullName>
    </submittedName>
</protein>
<dbReference type="SUPFAM" id="SSF51556">
    <property type="entry name" value="Metallo-dependent hydrolases"/>
    <property type="match status" value="1"/>
</dbReference>
<organism evidence="2 3">
    <name type="scientific">Microbacterium mangrovi</name>
    <dbReference type="NCBI Taxonomy" id="1348253"/>
    <lineage>
        <taxon>Bacteria</taxon>
        <taxon>Bacillati</taxon>
        <taxon>Actinomycetota</taxon>
        <taxon>Actinomycetes</taxon>
        <taxon>Micrococcales</taxon>
        <taxon>Microbacteriaceae</taxon>
        <taxon>Microbacterium</taxon>
    </lineage>
</organism>
<dbReference type="Proteomes" id="UP000031030">
    <property type="component" value="Unassembled WGS sequence"/>
</dbReference>
<feature type="domain" description="Amidohydrolase 3" evidence="1">
    <location>
        <begin position="51"/>
        <end position="544"/>
    </location>
</feature>
<dbReference type="InterPro" id="IPR013108">
    <property type="entry name" value="Amidohydro_3"/>
</dbReference>
<dbReference type="Gene3D" id="2.30.40.10">
    <property type="entry name" value="Urease, subunit C, domain 1"/>
    <property type="match status" value="1"/>
</dbReference>
<dbReference type="InterPro" id="IPR033932">
    <property type="entry name" value="YtcJ-like"/>
</dbReference>
<accession>A0A0B1ZWB0</accession>
<evidence type="ECO:0000313" key="2">
    <source>
        <dbReference type="EMBL" id="KHK95493.1"/>
    </source>
</evidence>
<keyword evidence="2" id="KW-0378">Hydrolase</keyword>
<dbReference type="AlphaFoldDB" id="A0A0B1ZWB0"/>
<gene>
    <name evidence="2" type="ORF">LK09_19135</name>
</gene>
<dbReference type="STRING" id="1348253.LK09_19135"/>
<dbReference type="OrthoDB" id="3238066at2"/>
<dbReference type="Pfam" id="PF07969">
    <property type="entry name" value="Amidohydro_3"/>
    <property type="match status" value="1"/>
</dbReference>
<sequence>MSADLILTGAVVRTADRRHPVASALAVQDGRVLAVGTETEVLAHRGPDTIVRDLGGGAVYPGFVDVHNHHAIAGVTELFELSFSVALSLDEILERVRAHAAALPEGAWVTGGSWASTLLDELNTTAARLRLDEASGGRPVMLSDDSHHNRWVNTRALELAGISKDALPAEGVTLVDAADGEPTGVLLEAAGILVAKAHAEAGGLTDLQHRKASARGVELLNSYGVTAFQDAAVSIDILGALKALDDAGELNAWVVSSITINDEIFGYELIGHPLIERGEEFRSAHHRPDFVKIFLDGVPPARTALFLDPYLPDDVHGAHFHGTTTMDADELYDWLHAVAERGLGAKVHVTGDGSARLLIDVVERLRGEGYTDTKFQMAHGQFLAGDDIERLVRLRIAADISPFLWFPGVIPDALATVLGDRAYHSQPNRSILDAGGLVAGGSDWPVSESPNPFEGMQGLVTRADPLRRAPGTLWAEQGITAEEALEVFTINGARAMGLDHETGSLEPGKSADFVIVDRDFVAGDPEQIIDTRIRETWFAGRPVFHA</sequence>
<dbReference type="CDD" id="cd01300">
    <property type="entry name" value="YtcJ_like"/>
    <property type="match status" value="1"/>
</dbReference>
<evidence type="ECO:0000259" key="1">
    <source>
        <dbReference type="Pfam" id="PF07969"/>
    </source>
</evidence>
<dbReference type="RefSeq" id="WP_039403130.1">
    <property type="nucleotide sequence ID" value="NZ_JTDK01000022.1"/>
</dbReference>
<dbReference type="SUPFAM" id="SSF51338">
    <property type="entry name" value="Composite domain of metallo-dependent hydrolases"/>
    <property type="match status" value="1"/>
</dbReference>
<dbReference type="PANTHER" id="PTHR22642:SF2">
    <property type="entry name" value="PROTEIN LONG AFTER FAR-RED 3"/>
    <property type="match status" value="1"/>
</dbReference>
<proteinExistence type="predicted"/>